<dbReference type="InterPro" id="IPR036278">
    <property type="entry name" value="Sialidase_sf"/>
</dbReference>
<dbReference type="RefSeq" id="WP_207857630.1">
    <property type="nucleotide sequence ID" value="NZ_JAFREP010000004.1"/>
</dbReference>
<reference evidence="1" key="1">
    <citation type="submission" date="2021-03" db="EMBL/GenBank/DDBJ databases">
        <authorList>
            <person name="Wang G."/>
        </authorList>
    </citation>
    <scope>NUCLEOTIDE SEQUENCE</scope>
    <source>
        <strain evidence="1">KCTC 12899</strain>
    </source>
</reference>
<gene>
    <name evidence="1" type="ORF">J3U88_06245</name>
</gene>
<name>A0A8J7Q4Q9_9BACT</name>
<keyword evidence="2" id="KW-1185">Reference proteome</keyword>
<evidence type="ECO:0000313" key="1">
    <source>
        <dbReference type="EMBL" id="MBO1318057.1"/>
    </source>
</evidence>
<dbReference type="Proteomes" id="UP000664417">
    <property type="component" value="Unassembled WGS sequence"/>
</dbReference>
<dbReference type="InterPro" id="IPR052025">
    <property type="entry name" value="Xyloglucanase_GH74"/>
</dbReference>
<dbReference type="CDD" id="cd15482">
    <property type="entry name" value="Sialidase_non-viral"/>
    <property type="match status" value="2"/>
</dbReference>
<sequence length="1586" mass="168263">MIVRRVLYVSALAALFLISMLSVWPPPPGAAGLSQGSAPTPTIIDPHALTAYLSRQMAAAEPGSPEAMNYARLIKKVKMKMRQTARPENPGMLIEAFAQLKTDINGQGYQAGYRIEAVKEVRTRGVVAKKRADWTEIGPGNVSGRIRTVVVDPDDPTMNTWFVASIGGGVWKTSDGGASWRHLTADLGTLCITTLVQSRSNPNVLYAGTGMGYGRVVDLIGSGIWKSTDRGESWTQLASTAEGQLLEAINRIVVDPNNENLVIVCSNDGFSHMGPKGGERKSGIFRSTDGGMSWTQTFDADAVLGTTTDNRVQQIVADPTNFNRLYATVNEVGVVRSNDAGQTWSISADHFADPSDVGVPSGNGFGLAGISVRVEMAVAPSDPNRLYAAVERPRGIADLYMSRDGGDSWVLVEDTGNDPNWFNAFGQSGAAGYTAGWFDNCIAVHPTNPDMVFVGGVNIYRLIINPDAANRTSTLSAYWLVNNFGVDNVHADHHWLEILPHPTDPNGIRILNGNDGGVALSDDGGVSWTEFRGMRTSQFYGAAKKPGENVYIAGAQDNGTWVSGSDPDINSSWRAVVGGDGFEAVWHAANPNLVLGNSQFNGIARSENAGLSFVPARPTGAGFGPFITKIGYGNTDPDLIFAVSTNGVSRSDDFGKTWTLSPVNGNWLGYRPFDNVEVSEADPQVVWISSRLDVDPAGGARGGVHVSTDSGLTFTEISANLPSDLTEPSGLAPDPVDPQTCYILFSAPGRAKVMRTHDLGQTWTDLSGFAEGADRGFPDVAVFDLQVMPFDRNILWAATEIGLFVSEDDGATWAFDPGLPHVAIFELKIQEEQILASTQGRGIWTARVPEMADYQYPEATLSPRLSTLALDARGNVQIGFDARSAYDQVELLINGEAQLRFAANAAPFSDLVLFPRDTDGTVTARVVATKDGRVYQSPTKQVNVVARAPVTTFSTTFDTGGDFGDFLLNGFIANIPAGFDSSLLSTVTPYPTNNDLTATLATPLIVPSSNAVIRFDEIALVEPGTGSGVFGDPQFWDYVVVEGSSDGAEWKALAPGYDARAHADWLAAYNNGSSVSVDLYKSREINVLDTFSAGEQIQIRFRLHSDAGVTGVGWLIDNLTIFPGSTPATLGNDTLFPWVSQNEVFESVLVINNPSDQPVRYQLTALREGGSGERTALTTLAPGAFTAATPAELFPSINNGTGLSIRLSAESDALRGRWVTNNLSAATGASPSQGVGVDLNALQGGNSEQAGTRIIFNYLPQSAGMTSAPVVVNVGNNPTDVTLSFYAADGSLLLRDTQSLQGLQPNQPFARVVGDLLDSGGRDVTLVAESSGEPITGVTFVFNEQGETAIGNAAATLGAADRPRDLVYAWVSNSDDFESVVVANNLAETAAQVTLTARRADGSEESVSRTIGAGGFLAEQASSLFPTLGKGPGYTVTLTAATGNLYGAWVTNNLKAASGQSPAQGIAVEVPRAGDGPRQRSGEVVLFGYLPGQNGFFSAPVVVNLHDQPVNVTLTFTNRVGEVLFTQTLENLGPNQPYAVVVQQLIAGLNQDVQMTARSSGGPITGVAFVFNGGNEPAIGNVNVID</sequence>
<organism evidence="1 2">
    <name type="scientific">Acanthopleuribacter pedis</name>
    <dbReference type="NCBI Taxonomy" id="442870"/>
    <lineage>
        <taxon>Bacteria</taxon>
        <taxon>Pseudomonadati</taxon>
        <taxon>Acidobacteriota</taxon>
        <taxon>Holophagae</taxon>
        <taxon>Acanthopleuribacterales</taxon>
        <taxon>Acanthopleuribacteraceae</taxon>
        <taxon>Acanthopleuribacter</taxon>
    </lineage>
</organism>
<dbReference type="PANTHER" id="PTHR43739">
    <property type="entry name" value="XYLOGLUCANASE (EUROFUNG)"/>
    <property type="match status" value="1"/>
</dbReference>
<dbReference type="EMBL" id="JAFREP010000004">
    <property type="protein sequence ID" value="MBO1318057.1"/>
    <property type="molecule type" value="Genomic_DNA"/>
</dbReference>
<evidence type="ECO:0008006" key="3">
    <source>
        <dbReference type="Google" id="ProtNLM"/>
    </source>
</evidence>
<dbReference type="PANTHER" id="PTHR43739:SF5">
    <property type="entry name" value="EXO-ALPHA-SIALIDASE"/>
    <property type="match status" value="1"/>
</dbReference>
<dbReference type="GO" id="GO:0010411">
    <property type="term" value="P:xyloglucan metabolic process"/>
    <property type="evidence" value="ECO:0007669"/>
    <property type="project" value="TreeGrafter"/>
</dbReference>
<dbReference type="SUPFAM" id="SSF50939">
    <property type="entry name" value="Sialidases"/>
    <property type="match status" value="1"/>
</dbReference>
<accession>A0A8J7Q4Q9</accession>
<comment type="caution">
    <text evidence="1">The sequence shown here is derived from an EMBL/GenBank/DDBJ whole genome shotgun (WGS) entry which is preliminary data.</text>
</comment>
<dbReference type="Gene3D" id="2.130.10.10">
    <property type="entry name" value="YVTN repeat-like/Quinoprotein amine dehydrogenase"/>
    <property type="match status" value="4"/>
</dbReference>
<evidence type="ECO:0000313" key="2">
    <source>
        <dbReference type="Proteomes" id="UP000664417"/>
    </source>
</evidence>
<protein>
    <recommendedName>
        <fullName evidence="3">Sortilin N-terminal domain-containing protein</fullName>
    </recommendedName>
</protein>
<proteinExistence type="predicted"/>
<dbReference type="SUPFAM" id="SSF110296">
    <property type="entry name" value="Oligoxyloglucan reducing end-specific cellobiohydrolase"/>
    <property type="match status" value="1"/>
</dbReference>
<dbReference type="InterPro" id="IPR015943">
    <property type="entry name" value="WD40/YVTN_repeat-like_dom_sf"/>
</dbReference>